<protein>
    <submittedName>
        <fullName evidence="2">Rubrerythrin-like domain-containing protein</fullName>
    </submittedName>
</protein>
<feature type="domain" description="DUF7129" evidence="1">
    <location>
        <begin position="22"/>
        <end position="58"/>
    </location>
</feature>
<dbReference type="InterPro" id="IPR055553">
    <property type="entry name" value="DUF7129"/>
</dbReference>
<dbReference type="Proteomes" id="UP001596099">
    <property type="component" value="Unassembled WGS sequence"/>
</dbReference>
<name>A0ABD5RSX5_9EURY</name>
<dbReference type="SUPFAM" id="SSF57802">
    <property type="entry name" value="Rubredoxin-like"/>
    <property type="match status" value="1"/>
</dbReference>
<comment type="caution">
    <text evidence="2">The sequence shown here is derived from an EMBL/GenBank/DDBJ whole genome shotgun (WGS) entry which is preliminary data.</text>
</comment>
<reference evidence="2 3" key="1">
    <citation type="journal article" date="2019" name="Int. J. Syst. Evol. Microbiol.">
        <title>The Global Catalogue of Microorganisms (GCM) 10K type strain sequencing project: providing services to taxonomists for standard genome sequencing and annotation.</title>
        <authorList>
            <consortium name="The Broad Institute Genomics Platform"/>
            <consortium name="The Broad Institute Genome Sequencing Center for Infectious Disease"/>
            <person name="Wu L."/>
            <person name="Ma J."/>
        </authorList>
    </citation>
    <scope>NUCLEOTIDE SEQUENCE [LARGE SCALE GENOMIC DNA]</scope>
    <source>
        <strain evidence="2 3">CGMCC 1.12543</strain>
    </source>
</reference>
<dbReference type="EMBL" id="JBHSQH010000002">
    <property type="protein sequence ID" value="MFC5973562.1"/>
    <property type="molecule type" value="Genomic_DNA"/>
</dbReference>
<keyword evidence="3" id="KW-1185">Reference proteome</keyword>
<sequence length="63" mass="7136">MNESADAASGRTAFIPMRDIEYDPREESAYECFECGTIVRVEDYPESCPDCGGSMRNRQTTFE</sequence>
<evidence type="ECO:0000313" key="2">
    <source>
        <dbReference type="EMBL" id="MFC5973562.1"/>
    </source>
</evidence>
<dbReference type="Pfam" id="PF23455">
    <property type="entry name" value="DUF7129"/>
    <property type="match status" value="1"/>
</dbReference>
<gene>
    <name evidence="2" type="ORF">ACFPYI_19710</name>
</gene>
<evidence type="ECO:0000313" key="3">
    <source>
        <dbReference type="Proteomes" id="UP001596099"/>
    </source>
</evidence>
<dbReference type="NCBIfam" id="NF033497">
    <property type="entry name" value="rubre_like_arch"/>
    <property type="match status" value="1"/>
</dbReference>
<dbReference type="RefSeq" id="WP_379752010.1">
    <property type="nucleotide sequence ID" value="NZ_JALLGW010000003.1"/>
</dbReference>
<proteinExistence type="predicted"/>
<organism evidence="2 3">
    <name type="scientific">Halomarina salina</name>
    <dbReference type="NCBI Taxonomy" id="1872699"/>
    <lineage>
        <taxon>Archaea</taxon>
        <taxon>Methanobacteriati</taxon>
        <taxon>Methanobacteriota</taxon>
        <taxon>Stenosarchaea group</taxon>
        <taxon>Halobacteria</taxon>
        <taxon>Halobacteriales</taxon>
        <taxon>Natronomonadaceae</taxon>
        <taxon>Halomarina</taxon>
    </lineage>
</organism>
<dbReference type="AlphaFoldDB" id="A0ABD5RSX5"/>
<evidence type="ECO:0000259" key="1">
    <source>
        <dbReference type="Pfam" id="PF23455"/>
    </source>
</evidence>
<accession>A0ABD5RSX5</accession>